<dbReference type="Proteomes" id="UP001521137">
    <property type="component" value="Unassembled WGS sequence"/>
</dbReference>
<sequence length="158" mass="16946">MNRLFSKLLILINVLVLGACANSAHVDHQAKNQFVTEFYALVEDVHKVKFKSYAGEAAAVGAVDGALSNIHGDSDDMLAGAIIGGIFGGLLTAIFEGDTTGYEYQLSAIDGDIVNVIVDDKEAHQGQCVKVRVAGDVRLSLRPMSQCDRAAREFEGFE</sequence>
<evidence type="ECO:0000313" key="2">
    <source>
        <dbReference type="EMBL" id="MCF2948306.1"/>
    </source>
</evidence>
<reference evidence="2 3" key="1">
    <citation type="submission" date="2022-01" db="EMBL/GenBank/DDBJ databases">
        <title>Paraglaciecola sp. G1-23.</title>
        <authorList>
            <person name="Jin M.S."/>
            <person name="Han D.M."/>
            <person name="Kim H.M."/>
            <person name="Jeon C.O."/>
        </authorList>
    </citation>
    <scope>NUCLEOTIDE SEQUENCE [LARGE SCALE GENOMIC DNA]</scope>
    <source>
        <strain evidence="2 3">G1-23</strain>
    </source>
</reference>
<feature type="chain" id="PRO_5045640843" description="Glycine zipper 2TM domain-containing protein" evidence="1">
    <location>
        <begin position="27"/>
        <end position="158"/>
    </location>
</feature>
<organism evidence="2 3">
    <name type="scientific">Paraglaciecola algarum</name>
    <dbReference type="NCBI Taxonomy" id="3050085"/>
    <lineage>
        <taxon>Bacteria</taxon>
        <taxon>Pseudomonadati</taxon>
        <taxon>Pseudomonadota</taxon>
        <taxon>Gammaproteobacteria</taxon>
        <taxon>Alteromonadales</taxon>
        <taxon>Alteromonadaceae</taxon>
        <taxon>Paraglaciecola</taxon>
    </lineage>
</organism>
<evidence type="ECO:0000256" key="1">
    <source>
        <dbReference type="SAM" id="SignalP"/>
    </source>
</evidence>
<name>A0ABS9D605_9ALTE</name>
<keyword evidence="3" id="KW-1185">Reference proteome</keyword>
<keyword evidence="1" id="KW-0732">Signal</keyword>
<dbReference type="EMBL" id="JAKGAS010000004">
    <property type="protein sequence ID" value="MCF2948306.1"/>
    <property type="molecule type" value="Genomic_DNA"/>
</dbReference>
<protein>
    <recommendedName>
        <fullName evidence="4">Glycine zipper 2TM domain-containing protein</fullName>
    </recommendedName>
</protein>
<accession>A0ABS9D605</accession>
<gene>
    <name evidence="2" type="ORF">L0668_09330</name>
</gene>
<dbReference type="RefSeq" id="WP_235312011.1">
    <property type="nucleotide sequence ID" value="NZ_JAKGAS010000004.1"/>
</dbReference>
<evidence type="ECO:0008006" key="4">
    <source>
        <dbReference type="Google" id="ProtNLM"/>
    </source>
</evidence>
<evidence type="ECO:0000313" key="3">
    <source>
        <dbReference type="Proteomes" id="UP001521137"/>
    </source>
</evidence>
<feature type="signal peptide" evidence="1">
    <location>
        <begin position="1"/>
        <end position="26"/>
    </location>
</feature>
<dbReference type="PROSITE" id="PS51257">
    <property type="entry name" value="PROKAR_LIPOPROTEIN"/>
    <property type="match status" value="1"/>
</dbReference>
<comment type="caution">
    <text evidence="2">The sequence shown here is derived from an EMBL/GenBank/DDBJ whole genome shotgun (WGS) entry which is preliminary data.</text>
</comment>
<proteinExistence type="predicted"/>